<gene>
    <name evidence="4" type="ORF">ACFP1M_09700</name>
</gene>
<keyword evidence="5" id="KW-1185">Reference proteome</keyword>
<evidence type="ECO:0000259" key="3">
    <source>
        <dbReference type="Pfam" id="PF13731"/>
    </source>
</evidence>
<dbReference type="Pfam" id="PF13731">
    <property type="entry name" value="WxL"/>
    <property type="match status" value="1"/>
</dbReference>
<evidence type="ECO:0000256" key="1">
    <source>
        <dbReference type="SAM" id="MobiDB-lite"/>
    </source>
</evidence>
<dbReference type="Proteomes" id="UP001596258">
    <property type="component" value="Unassembled WGS sequence"/>
</dbReference>
<protein>
    <submittedName>
        <fullName evidence="4">WxL domain-containing protein</fullName>
    </submittedName>
</protein>
<keyword evidence="2" id="KW-0732">Signal</keyword>
<feature type="signal peptide" evidence="2">
    <location>
        <begin position="1"/>
        <end position="27"/>
    </location>
</feature>
<dbReference type="InterPro" id="IPR027994">
    <property type="entry name" value="WxL_dom"/>
</dbReference>
<accession>A0ABW1UAU1</accession>
<dbReference type="RefSeq" id="WP_125576004.1">
    <property type="nucleotide sequence ID" value="NZ_JBHSSO010000068.1"/>
</dbReference>
<reference evidence="5" key="1">
    <citation type="journal article" date="2019" name="Int. J. Syst. Evol. Microbiol.">
        <title>The Global Catalogue of Microorganisms (GCM) 10K type strain sequencing project: providing services to taxonomists for standard genome sequencing and annotation.</title>
        <authorList>
            <consortium name="The Broad Institute Genomics Platform"/>
            <consortium name="The Broad Institute Genome Sequencing Center for Infectious Disease"/>
            <person name="Wu L."/>
            <person name="Ma J."/>
        </authorList>
    </citation>
    <scope>NUCLEOTIDE SEQUENCE [LARGE SCALE GENOMIC DNA]</scope>
    <source>
        <strain evidence="5">CCM 8893</strain>
    </source>
</reference>
<evidence type="ECO:0000313" key="4">
    <source>
        <dbReference type="EMBL" id="MFC6290443.1"/>
    </source>
</evidence>
<feature type="domain" description="WxL" evidence="3">
    <location>
        <begin position="33"/>
        <end position="251"/>
    </location>
</feature>
<evidence type="ECO:0000313" key="5">
    <source>
        <dbReference type="Proteomes" id="UP001596258"/>
    </source>
</evidence>
<dbReference type="EMBL" id="JBHSSO010000068">
    <property type="protein sequence ID" value="MFC6290443.1"/>
    <property type="molecule type" value="Genomic_DNA"/>
</dbReference>
<name>A0ABW1UAU1_9LACO</name>
<organism evidence="4 5">
    <name type="scientific">Levilactobacillus angrenensis</name>
    <dbReference type="NCBI Taxonomy" id="2486020"/>
    <lineage>
        <taxon>Bacteria</taxon>
        <taxon>Bacillati</taxon>
        <taxon>Bacillota</taxon>
        <taxon>Bacilli</taxon>
        <taxon>Lactobacillales</taxon>
        <taxon>Lactobacillaceae</taxon>
        <taxon>Levilactobacillus</taxon>
    </lineage>
</organism>
<proteinExistence type="predicted"/>
<feature type="chain" id="PRO_5046990121" evidence="2">
    <location>
        <begin position="28"/>
        <end position="259"/>
    </location>
</feature>
<sequence>MMKKTVSSILLASALLLGTVAPVAANAAETDPTSTGKTDTHVTMTAPKDQTNPVDPTNPSKGTDTDGTGTTDPGNTNNNGATVSGPLTFLYVTKDMTFKPAQSVISGTQSMDVDSIQKSTFMKNGTPNENFVTEIGDSRGTNEGWSVNVSSSQMKTDAGDVLAGATVDFDGAGSNTQITNSATADGISANNVSLDTATNDPATIYSAAKGAGAGATAFQLGTDNIHLSNVKANATAGTYNGSLTWTLSNTPASSDATNN</sequence>
<feature type="compositionally biased region" description="Polar residues" evidence="1">
    <location>
        <begin position="31"/>
        <end position="61"/>
    </location>
</feature>
<feature type="compositionally biased region" description="Low complexity" evidence="1">
    <location>
        <begin position="65"/>
        <end position="80"/>
    </location>
</feature>
<comment type="caution">
    <text evidence="4">The sequence shown here is derived from an EMBL/GenBank/DDBJ whole genome shotgun (WGS) entry which is preliminary data.</text>
</comment>
<feature type="region of interest" description="Disordered" evidence="1">
    <location>
        <begin position="27"/>
        <end position="82"/>
    </location>
</feature>
<evidence type="ECO:0000256" key="2">
    <source>
        <dbReference type="SAM" id="SignalP"/>
    </source>
</evidence>